<evidence type="ECO:0000313" key="1">
    <source>
        <dbReference type="Proteomes" id="UP000887565"/>
    </source>
</evidence>
<proteinExistence type="predicted"/>
<sequence length="93" mass="9942">MGCSPVPISALVALRALQALATALANGWTFVKFFACSVVLLGLKLIGDGTDNLINCLDCRSIIGYLRGSSAELFQGVARFNSKVVNLVCFRNF</sequence>
<reference evidence="2" key="1">
    <citation type="submission" date="2022-11" db="UniProtKB">
        <authorList>
            <consortium name="WormBaseParasite"/>
        </authorList>
    </citation>
    <scope>IDENTIFICATION</scope>
</reference>
<organism evidence="1 2">
    <name type="scientific">Romanomermis culicivorax</name>
    <name type="common">Nematode worm</name>
    <dbReference type="NCBI Taxonomy" id="13658"/>
    <lineage>
        <taxon>Eukaryota</taxon>
        <taxon>Metazoa</taxon>
        <taxon>Ecdysozoa</taxon>
        <taxon>Nematoda</taxon>
        <taxon>Enoplea</taxon>
        <taxon>Dorylaimia</taxon>
        <taxon>Mermithida</taxon>
        <taxon>Mermithoidea</taxon>
        <taxon>Mermithidae</taxon>
        <taxon>Romanomermis</taxon>
    </lineage>
</organism>
<evidence type="ECO:0000313" key="2">
    <source>
        <dbReference type="WBParaSite" id="nRc.2.0.1.t00571-RA"/>
    </source>
</evidence>
<dbReference type="Proteomes" id="UP000887565">
    <property type="component" value="Unplaced"/>
</dbReference>
<protein>
    <submittedName>
        <fullName evidence="2">Secreted protein</fullName>
    </submittedName>
</protein>
<dbReference type="WBParaSite" id="nRc.2.0.1.t00571-RA">
    <property type="protein sequence ID" value="nRc.2.0.1.t00571-RA"/>
    <property type="gene ID" value="nRc.2.0.1.g00571"/>
</dbReference>
<name>A0A915HGY2_ROMCU</name>
<accession>A0A915HGY2</accession>
<dbReference type="AlphaFoldDB" id="A0A915HGY2"/>
<keyword evidence="1" id="KW-1185">Reference proteome</keyword>